<dbReference type="Pfam" id="PF00001">
    <property type="entry name" value="7tm_1"/>
    <property type="match status" value="1"/>
</dbReference>
<evidence type="ECO:0000256" key="9">
    <source>
        <dbReference type="ARBA" id="ARBA00023180"/>
    </source>
</evidence>
<feature type="transmembrane region" description="Helical" evidence="12">
    <location>
        <begin position="31"/>
        <end position="55"/>
    </location>
</feature>
<dbReference type="PRINTS" id="PR00237">
    <property type="entry name" value="GPCRRHODOPSN"/>
</dbReference>
<dbReference type="Gene3D" id="1.20.1070.10">
    <property type="entry name" value="Rhodopsin 7-helix transmembrane proteins"/>
    <property type="match status" value="1"/>
</dbReference>
<evidence type="ECO:0000256" key="2">
    <source>
        <dbReference type="ARBA" id="ARBA00022475"/>
    </source>
</evidence>
<evidence type="ECO:0000256" key="12">
    <source>
        <dbReference type="SAM" id="Phobius"/>
    </source>
</evidence>
<dbReference type="PRINTS" id="PR01157">
    <property type="entry name" value="P2YPURNOCPTR"/>
</dbReference>
<evidence type="ECO:0000256" key="11">
    <source>
        <dbReference type="RuleBase" id="RU000688"/>
    </source>
</evidence>
<gene>
    <name evidence="14" type="ORF">COCON_G00220670</name>
</gene>
<comment type="caution">
    <text evidence="14">The sequence shown here is derived from an EMBL/GenBank/DDBJ whole genome shotgun (WGS) entry which is preliminary data.</text>
</comment>
<keyword evidence="10 11" id="KW-0807">Transducer</keyword>
<dbReference type="PANTHER" id="PTHR24234">
    <property type="entry name" value="LYSOPHOSPHATIDIC ACID RECEPTOR 5/SPHINGOSYLPHOSPHORYLCHOLINE RECEPTOR"/>
    <property type="match status" value="1"/>
</dbReference>
<keyword evidence="15" id="KW-1185">Reference proteome</keyword>
<dbReference type="AlphaFoldDB" id="A0A9Q1CV74"/>
<evidence type="ECO:0000256" key="1">
    <source>
        <dbReference type="ARBA" id="ARBA00004651"/>
    </source>
</evidence>
<keyword evidence="9" id="KW-0325">Glycoprotein</keyword>
<keyword evidence="3 11" id="KW-0812">Transmembrane</keyword>
<evidence type="ECO:0000313" key="14">
    <source>
        <dbReference type="EMBL" id="KAJ8250145.1"/>
    </source>
</evidence>
<evidence type="ECO:0000256" key="5">
    <source>
        <dbReference type="ARBA" id="ARBA00023040"/>
    </source>
</evidence>
<dbReference type="GO" id="GO:0004930">
    <property type="term" value="F:G protein-coupled receptor activity"/>
    <property type="evidence" value="ECO:0007669"/>
    <property type="project" value="UniProtKB-KW"/>
</dbReference>
<dbReference type="InterPro" id="IPR017452">
    <property type="entry name" value="GPCR_Rhodpsn_7TM"/>
</dbReference>
<feature type="transmembrane region" description="Helical" evidence="12">
    <location>
        <begin position="190"/>
        <end position="211"/>
    </location>
</feature>
<reference evidence="14" key="1">
    <citation type="journal article" date="2023" name="Science">
        <title>Genome structures resolve the early diversification of teleost fishes.</title>
        <authorList>
            <person name="Parey E."/>
            <person name="Louis A."/>
            <person name="Montfort J."/>
            <person name="Bouchez O."/>
            <person name="Roques C."/>
            <person name="Iampietro C."/>
            <person name="Lluch J."/>
            <person name="Castinel A."/>
            <person name="Donnadieu C."/>
            <person name="Desvignes T."/>
            <person name="Floi Bucao C."/>
            <person name="Jouanno E."/>
            <person name="Wen M."/>
            <person name="Mejri S."/>
            <person name="Dirks R."/>
            <person name="Jansen H."/>
            <person name="Henkel C."/>
            <person name="Chen W.J."/>
            <person name="Zahm M."/>
            <person name="Cabau C."/>
            <person name="Klopp C."/>
            <person name="Thompson A.W."/>
            <person name="Robinson-Rechavi M."/>
            <person name="Braasch I."/>
            <person name="Lecointre G."/>
            <person name="Bobe J."/>
            <person name="Postlethwait J.H."/>
            <person name="Berthelot C."/>
            <person name="Roest Crollius H."/>
            <person name="Guiguen Y."/>
        </authorList>
    </citation>
    <scope>NUCLEOTIDE SEQUENCE</scope>
    <source>
        <strain evidence="14">Concon-B</strain>
    </source>
</reference>
<feature type="transmembrane region" description="Helical" evidence="12">
    <location>
        <begin position="67"/>
        <end position="87"/>
    </location>
</feature>
<feature type="transmembrane region" description="Helical" evidence="12">
    <location>
        <begin position="146"/>
        <end position="170"/>
    </location>
</feature>
<dbReference type="InterPro" id="IPR000276">
    <property type="entry name" value="GPCR_Rhodpsn"/>
</dbReference>
<evidence type="ECO:0000256" key="4">
    <source>
        <dbReference type="ARBA" id="ARBA00022989"/>
    </source>
</evidence>
<accession>A0A9Q1CV74</accession>
<evidence type="ECO:0000256" key="7">
    <source>
        <dbReference type="ARBA" id="ARBA00023157"/>
    </source>
</evidence>
<sequence length="343" mass="39120">MNLTQNSSSSNGFSMGGVGNMCNIDFSQDVIFIPVLYGIFFTLGVPLNLLALFGLHHLIKSNNVLPVYLINLLISNLLQLLTLPLWIDYYRRGHSWLYGPIACRLVALIFYVTIYASIMFMCAIAVERHFAIARPMKFQAMRSLKYTRWVALGIWMVVALPPSIALKSLFTTSQNSTLCIEKYPSEEGFITYRLVTLVLSFFLPLSFIVILHRKTLQALKGVVSLAQREKRQIRGLLALLVVVFLVVLGPYHLVGCVKYVGLLFHSMPCQWEKAVFLPYQVGRVLLSINSLLDPVFYIFLRGDFREAVCRYLPCLRRVQWFKSQERSSEQREGPTNSTQDSEL</sequence>
<comment type="similarity">
    <text evidence="11">Belongs to the G-protein coupled receptor 1 family.</text>
</comment>
<evidence type="ECO:0000259" key="13">
    <source>
        <dbReference type="PROSITE" id="PS50262"/>
    </source>
</evidence>
<keyword evidence="6 12" id="KW-0472">Membrane</keyword>
<keyword evidence="5 11" id="KW-0297">G-protein coupled receptor</keyword>
<dbReference type="OrthoDB" id="9946711at2759"/>
<dbReference type="SUPFAM" id="SSF81321">
    <property type="entry name" value="Family A G protein-coupled receptor-like"/>
    <property type="match status" value="1"/>
</dbReference>
<keyword evidence="2" id="KW-1003">Cell membrane</keyword>
<keyword evidence="4 12" id="KW-1133">Transmembrane helix</keyword>
<dbReference type="EMBL" id="JAFJMO010000018">
    <property type="protein sequence ID" value="KAJ8250145.1"/>
    <property type="molecule type" value="Genomic_DNA"/>
</dbReference>
<evidence type="ECO:0000256" key="8">
    <source>
        <dbReference type="ARBA" id="ARBA00023170"/>
    </source>
</evidence>
<dbReference type="Proteomes" id="UP001152803">
    <property type="component" value="Unassembled WGS sequence"/>
</dbReference>
<evidence type="ECO:0000256" key="3">
    <source>
        <dbReference type="ARBA" id="ARBA00022692"/>
    </source>
</evidence>
<dbReference type="PANTHER" id="PTHR24234:SF8">
    <property type="entry name" value="G-PROTEIN COUPLED RECEPTOR 4-LIKE"/>
    <property type="match status" value="1"/>
</dbReference>
<protein>
    <recommendedName>
        <fullName evidence="13">G-protein coupled receptors family 1 profile domain-containing protein</fullName>
    </recommendedName>
</protein>
<feature type="transmembrane region" description="Helical" evidence="12">
    <location>
        <begin position="236"/>
        <end position="261"/>
    </location>
</feature>
<name>A0A9Q1CV74_CONCO</name>
<feature type="domain" description="G-protein coupled receptors family 1 profile" evidence="13">
    <location>
        <begin position="47"/>
        <end position="297"/>
    </location>
</feature>
<dbReference type="PROSITE" id="PS00237">
    <property type="entry name" value="G_PROTEIN_RECEP_F1_1"/>
    <property type="match status" value="1"/>
</dbReference>
<dbReference type="GO" id="GO:0005886">
    <property type="term" value="C:plasma membrane"/>
    <property type="evidence" value="ECO:0007669"/>
    <property type="project" value="UniProtKB-SubCell"/>
</dbReference>
<feature type="transmembrane region" description="Helical" evidence="12">
    <location>
        <begin position="107"/>
        <end position="126"/>
    </location>
</feature>
<evidence type="ECO:0000256" key="6">
    <source>
        <dbReference type="ARBA" id="ARBA00023136"/>
    </source>
</evidence>
<proteinExistence type="inferred from homology"/>
<keyword evidence="8 11" id="KW-0675">Receptor</keyword>
<organism evidence="14 15">
    <name type="scientific">Conger conger</name>
    <name type="common">Conger eel</name>
    <name type="synonym">Muraena conger</name>
    <dbReference type="NCBI Taxonomy" id="82655"/>
    <lineage>
        <taxon>Eukaryota</taxon>
        <taxon>Metazoa</taxon>
        <taxon>Chordata</taxon>
        <taxon>Craniata</taxon>
        <taxon>Vertebrata</taxon>
        <taxon>Euteleostomi</taxon>
        <taxon>Actinopterygii</taxon>
        <taxon>Neopterygii</taxon>
        <taxon>Teleostei</taxon>
        <taxon>Anguilliformes</taxon>
        <taxon>Congridae</taxon>
        <taxon>Conger</taxon>
    </lineage>
</organism>
<keyword evidence="7" id="KW-1015">Disulfide bond</keyword>
<comment type="subcellular location">
    <subcellularLocation>
        <location evidence="1">Cell membrane</location>
        <topology evidence="1">Multi-pass membrane protein</topology>
    </subcellularLocation>
</comment>
<dbReference type="PROSITE" id="PS50262">
    <property type="entry name" value="G_PROTEIN_RECEP_F1_2"/>
    <property type="match status" value="1"/>
</dbReference>
<evidence type="ECO:0000313" key="15">
    <source>
        <dbReference type="Proteomes" id="UP001152803"/>
    </source>
</evidence>
<evidence type="ECO:0000256" key="10">
    <source>
        <dbReference type="ARBA" id="ARBA00023224"/>
    </source>
</evidence>